<protein>
    <submittedName>
        <fullName evidence="2">AAA family ATPase</fullName>
    </submittedName>
</protein>
<dbReference type="Gene3D" id="3.90.1200.10">
    <property type="match status" value="1"/>
</dbReference>
<dbReference type="Proteomes" id="UP001239019">
    <property type="component" value="Unassembled WGS sequence"/>
</dbReference>
<evidence type="ECO:0000259" key="1">
    <source>
        <dbReference type="Pfam" id="PF01636"/>
    </source>
</evidence>
<dbReference type="Pfam" id="PF01636">
    <property type="entry name" value="APH"/>
    <property type="match status" value="1"/>
</dbReference>
<dbReference type="SUPFAM" id="SSF56112">
    <property type="entry name" value="Protein kinase-like (PK-like)"/>
    <property type="match status" value="1"/>
</dbReference>
<dbReference type="InterPro" id="IPR011009">
    <property type="entry name" value="Kinase-like_dom_sf"/>
</dbReference>
<comment type="caution">
    <text evidence="2">The sequence shown here is derived from an EMBL/GenBank/DDBJ whole genome shotgun (WGS) entry which is preliminary data.</text>
</comment>
<name>A0ABU0WAC0_9GAMM</name>
<keyword evidence="3" id="KW-1185">Reference proteome</keyword>
<dbReference type="Pfam" id="PF13671">
    <property type="entry name" value="AAA_33"/>
    <property type="match status" value="1"/>
</dbReference>
<evidence type="ECO:0000313" key="3">
    <source>
        <dbReference type="Proteomes" id="UP001239019"/>
    </source>
</evidence>
<dbReference type="InterPro" id="IPR052732">
    <property type="entry name" value="Cell-binding_unc_protein"/>
</dbReference>
<dbReference type="PANTHER" id="PTHR43883:SF1">
    <property type="entry name" value="GLUCONOKINASE"/>
    <property type="match status" value="1"/>
</dbReference>
<dbReference type="InterPro" id="IPR002575">
    <property type="entry name" value="Aminoglycoside_PTrfase"/>
</dbReference>
<gene>
    <name evidence="2" type="ORF">RBH19_08520</name>
</gene>
<evidence type="ECO:0000313" key="2">
    <source>
        <dbReference type="EMBL" id="MDQ2069915.1"/>
    </source>
</evidence>
<feature type="domain" description="Aminoglycoside phosphotransferase" evidence="1">
    <location>
        <begin position="98"/>
        <end position="284"/>
    </location>
</feature>
<dbReference type="InterPro" id="IPR027417">
    <property type="entry name" value="P-loop_NTPase"/>
</dbReference>
<sequence>MPNPEAALDIEALKNPDCYPHPVASVETIETHGNWILLAGDYAYKIKKPVDLGFMDFSTLEKRRFSCEEEIRLNCRLAPAIYHEVLGITGSPEAPRMSGEGEPFEYAVQMTRFDNEQRLDRCLARGELSAEALDRLAEDIAAFHADAPNTVADTADTAEGNNRYGDPDALHEMSADNFRDCRRLLPEGDQALLSEVEALSEARFQQLAETLAARQQQGHVRECHGDLHLANLVFHEGRIQAFDCIEFNPDFRWIDTANEAAFLTMDLKYRGRPDLASRWLNAYLEASGDHQAVPLLGFFEAYRAMIRAKVTLIRASQHPGSEEAAREEAAARDYIQLAHDSLKPGRGRIIIMMGLSASGKSHIARQLVQALPALRLRSDVERKRLFGLDTLADTRAEIDSGIYTPEASRQTYQRLADLARLIASAGYTVIVDATFLQKPHRERFRQLAADNKLGFTILHTGAPLEVLEARIRQRQAHGTDPSEADITVLHAQRDEIEALSEAEASHSLTIDTTRPTDIKAVSRRIRAMD</sequence>
<dbReference type="SUPFAM" id="SSF52540">
    <property type="entry name" value="P-loop containing nucleoside triphosphate hydrolases"/>
    <property type="match status" value="1"/>
</dbReference>
<accession>A0ABU0WAC0</accession>
<dbReference type="Gene3D" id="3.40.50.300">
    <property type="entry name" value="P-loop containing nucleotide triphosphate hydrolases"/>
    <property type="match status" value="1"/>
</dbReference>
<dbReference type="PANTHER" id="PTHR43883">
    <property type="entry name" value="SLR0207 PROTEIN"/>
    <property type="match status" value="1"/>
</dbReference>
<proteinExistence type="predicted"/>
<reference evidence="2 3" key="1">
    <citation type="submission" date="2023-08" db="EMBL/GenBank/DDBJ databases">
        <title>Whole-genome sequencing of halo(alkali)philic microorganisms from hypersaline lakes.</title>
        <authorList>
            <person name="Sorokin D.Y."/>
            <person name="Abbas B."/>
            <person name="Merkel A.Y."/>
        </authorList>
    </citation>
    <scope>NUCLEOTIDE SEQUENCE [LARGE SCALE GENOMIC DNA]</scope>
    <source>
        <strain evidence="2 3">AB-CW4</strain>
    </source>
</reference>
<dbReference type="RefSeq" id="WP_306728408.1">
    <property type="nucleotide sequence ID" value="NZ_JAVDDT010000004.1"/>
</dbReference>
<dbReference type="EMBL" id="JAVDDT010000004">
    <property type="protein sequence ID" value="MDQ2069915.1"/>
    <property type="molecule type" value="Genomic_DNA"/>
</dbReference>
<organism evidence="2 3">
    <name type="scientific">Natronospira bacteriovora</name>
    <dbReference type="NCBI Taxonomy" id="3069753"/>
    <lineage>
        <taxon>Bacteria</taxon>
        <taxon>Pseudomonadati</taxon>
        <taxon>Pseudomonadota</taxon>
        <taxon>Gammaproteobacteria</taxon>
        <taxon>Natronospirales</taxon>
        <taxon>Natronospiraceae</taxon>
        <taxon>Natronospira</taxon>
    </lineage>
</organism>